<evidence type="ECO:0000313" key="2">
    <source>
        <dbReference type="Proteomes" id="UP000546642"/>
    </source>
</evidence>
<gene>
    <name evidence="1" type="ORF">HNR23_001668</name>
</gene>
<comment type="caution">
    <text evidence="1">The sequence shown here is derived from an EMBL/GenBank/DDBJ whole genome shotgun (WGS) entry which is preliminary data.</text>
</comment>
<dbReference type="Gene3D" id="3.90.1570.10">
    <property type="entry name" value="tt1808, chain A"/>
    <property type="match status" value="1"/>
</dbReference>
<accession>A0A7W9YG99</accession>
<dbReference type="AlphaFoldDB" id="A0A7W9YG99"/>
<evidence type="ECO:0000313" key="1">
    <source>
        <dbReference type="EMBL" id="MBB6171608.1"/>
    </source>
</evidence>
<protein>
    <submittedName>
        <fullName evidence="1">Uncharacterized protein</fullName>
    </submittedName>
</protein>
<dbReference type="InterPro" id="IPR012296">
    <property type="entry name" value="Nuclease_put_TT1808"/>
</dbReference>
<reference evidence="1 2" key="1">
    <citation type="submission" date="2020-08" db="EMBL/GenBank/DDBJ databases">
        <title>Sequencing the genomes of 1000 actinobacteria strains.</title>
        <authorList>
            <person name="Klenk H.-P."/>
        </authorList>
    </citation>
    <scope>NUCLEOTIDE SEQUENCE [LARGE SCALE GENOMIC DNA]</scope>
    <source>
        <strain evidence="1 2">DSM 46659</strain>
    </source>
</reference>
<dbReference type="Proteomes" id="UP000546642">
    <property type="component" value="Unassembled WGS sequence"/>
</dbReference>
<name>A0A7W9YG99_9ACTN</name>
<dbReference type="EMBL" id="JACHDS010000001">
    <property type="protein sequence ID" value="MBB6171608.1"/>
    <property type="molecule type" value="Genomic_DNA"/>
</dbReference>
<sequence>MVEAVSAESQVRDRETKPMTYAKAGIQHYRRIEPDGRRAVAYLDELDPATSTLGLAGIHRDRLTTSVPSPVDIDLTAVGQRRR</sequence>
<organism evidence="1 2">
    <name type="scientific">Nocardiopsis mwathae</name>
    <dbReference type="NCBI Taxonomy" id="1472723"/>
    <lineage>
        <taxon>Bacteria</taxon>
        <taxon>Bacillati</taxon>
        <taxon>Actinomycetota</taxon>
        <taxon>Actinomycetes</taxon>
        <taxon>Streptosporangiales</taxon>
        <taxon>Nocardiopsidaceae</taxon>
        <taxon>Nocardiopsis</taxon>
    </lineage>
</organism>
<keyword evidence="2" id="KW-1185">Reference proteome</keyword>
<proteinExistence type="predicted"/>